<dbReference type="EMBL" id="SRMI01000010">
    <property type="protein sequence ID" value="TVY62674.1"/>
    <property type="molecule type" value="Genomic_DNA"/>
</dbReference>
<evidence type="ECO:0000313" key="3">
    <source>
        <dbReference type="EMBL" id="TVY62674.1"/>
    </source>
</evidence>
<evidence type="ECO:0000313" key="4">
    <source>
        <dbReference type="Proteomes" id="UP000320707"/>
    </source>
</evidence>
<reference evidence="2 4" key="1">
    <citation type="journal article" date="2019" name="Microbiol. Resour. Announc.">
        <title>High-quality draft genome sequence of Fusarium oxysporum f. sp. cubense strain 160527, a causal agent of Panama disease.</title>
        <authorList>
            <person name="Asai S."/>
            <person name="Ayukawa Y."/>
            <person name="Gan P."/>
            <person name="Masuda S."/>
            <person name="Komatsu K."/>
            <person name="Shirasu K."/>
            <person name="Arie T."/>
        </authorList>
    </citation>
    <scope>NUCLEOTIDE SEQUENCE [LARGE SCALE GENOMIC DNA]</scope>
    <source>
        <strain evidence="2 4">160527</strain>
    </source>
</reference>
<evidence type="ECO:0000256" key="1">
    <source>
        <dbReference type="SAM" id="MobiDB-lite"/>
    </source>
</evidence>
<protein>
    <submittedName>
        <fullName evidence="2">Uncharacterized protein</fullName>
    </submittedName>
</protein>
<comment type="caution">
    <text evidence="2">The sequence shown here is derived from an EMBL/GenBank/DDBJ whole genome shotgun (WGS) entry which is preliminary data.</text>
</comment>
<organism evidence="2 4">
    <name type="scientific">Fusarium oxysporum f. sp. cubense</name>
    <dbReference type="NCBI Taxonomy" id="61366"/>
    <lineage>
        <taxon>Eukaryota</taxon>
        <taxon>Fungi</taxon>
        <taxon>Dikarya</taxon>
        <taxon>Ascomycota</taxon>
        <taxon>Pezizomycotina</taxon>
        <taxon>Sordariomycetes</taxon>
        <taxon>Hypocreomycetidae</taxon>
        <taxon>Hypocreales</taxon>
        <taxon>Nectriaceae</taxon>
        <taxon>Fusarium</taxon>
        <taxon>Fusarium oxysporum species complex</taxon>
    </lineage>
</organism>
<dbReference type="Proteomes" id="UP000320707">
    <property type="component" value="Unassembled WGS sequence"/>
</dbReference>
<accession>A0A559KSF1</accession>
<feature type="region of interest" description="Disordered" evidence="1">
    <location>
        <begin position="123"/>
        <end position="228"/>
    </location>
</feature>
<proteinExistence type="predicted"/>
<gene>
    <name evidence="2" type="ORF">Focb16_v004060</name>
    <name evidence="3" type="ORF">Focb16_v004385</name>
</gene>
<feature type="compositionally biased region" description="Basic and acidic residues" evidence="1">
    <location>
        <begin position="196"/>
        <end position="207"/>
    </location>
</feature>
<dbReference type="EMBL" id="SRMI01000010">
    <property type="protein sequence ID" value="TVY62663.1"/>
    <property type="molecule type" value="Genomic_DNA"/>
</dbReference>
<name>A0A559KSF1_FUSOC</name>
<evidence type="ECO:0000313" key="2">
    <source>
        <dbReference type="EMBL" id="TVY62663.1"/>
    </source>
</evidence>
<sequence>MTASSYDKSVLFCECTMRQANIGGIWVNPICKWCCEFVPDDKAIYMVLKDYVEQLQFLGTKGNKTRSKNKKEKKHGGGDVVGTLRRLHDLEDVKRLYEKYGFQAICSSVRILMDITPSEKRYLSSAGCEDSPPAAEPDSDAPKEATDEEAAWEPQPQPSAEKAPPDDDCSCEPAVAGDDDPVTKDSEPEVIEGDYVDVRGIEEKPYDDYGDDSASDKPADPEVEPRNIEEDPVEAYEAPAEEANPLDVEETGQERAQEQKNTVYLPFDSQYGLMVQLQGVLERACFTYAQRHLPTLLRVHGWNCVEAVPLDTWMDQFASIRHKRVVGASEELLQSVARIQDTTVKRTPMDSSRIMKTLDDAVRLIEVLRIEECGDIVEKIRLEVGKTIDDLGRQEQEARSDELLKLLLIDEKRRILDEQQRMVCAEKEKKVKECQKSARLKVKRVLGETSIALCSWWTKVNIHKVQANMLFIISFHY</sequence>
<feature type="compositionally biased region" description="Basic and acidic residues" evidence="1">
    <location>
        <begin position="214"/>
        <end position="228"/>
    </location>
</feature>
<dbReference type="AlphaFoldDB" id="A0A559KSF1"/>